<protein>
    <submittedName>
        <fullName evidence="1">Uncharacterized protein</fullName>
    </submittedName>
</protein>
<keyword evidence="2" id="KW-1185">Reference proteome</keyword>
<name>A0A9P8XYU1_9PEZI</name>
<reference evidence="1" key="1">
    <citation type="journal article" date="2021" name="Nat. Commun.">
        <title>Genetic determinants of endophytism in the Arabidopsis root mycobiome.</title>
        <authorList>
            <person name="Mesny F."/>
            <person name="Miyauchi S."/>
            <person name="Thiergart T."/>
            <person name="Pickel B."/>
            <person name="Atanasova L."/>
            <person name="Karlsson M."/>
            <person name="Huettel B."/>
            <person name="Barry K.W."/>
            <person name="Haridas S."/>
            <person name="Chen C."/>
            <person name="Bauer D."/>
            <person name="Andreopoulos W."/>
            <person name="Pangilinan J."/>
            <person name="LaButti K."/>
            <person name="Riley R."/>
            <person name="Lipzen A."/>
            <person name="Clum A."/>
            <person name="Drula E."/>
            <person name="Henrissat B."/>
            <person name="Kohler A."/>
            <person name="Grigoriev I.V."/>
            <person name="Martin F.M."/>
            <person name="Hacquard S."/>
        </authorList>
    </citation>
    <scope>NUCLEOTIDE SEQUENCE</scope>
    <source>
        <strain evidence="1">MPI-CAGE-CH-0230</strain>
    </source>
</reference>
<evidence type="ECO:0000313" key="1">
    <source>
        <dbReference type="EMBL" id="KAH7025292.1"/>
    </source>
</evidence>
<dbReference type="RefSeq" id="XP_046008840.1">
    <property type="nucleotide sequence ID" value="XM_046149036.1"/>
</dbReference>
<gene>
    <name evidence="1" type="ORF">B0I36DRAFT_222545</name>
</gene>
<dbReference type="AlphaFoldDB" id="A0A9P8XYU1"/>
<dbReference type="OrthoDB" id="5274873at2759"/>
<dbReference type="EMBL" id="JAGTJQ010000009">
    <property type="protein sequence ID" value="KAH7025292.1"/>
    <property type="molecule type" value="Genomic_DNA"/>
</dbReference>
<proteinExistence type="predicted"/>
<organism evidence="1 2">
    <name type="scientific">Microdochium trichocladiopsis</name>
    <dbReference type="NCBI Taxonomy" id="1682393"/>
    <lineage>
        <taxon>Eukaryota</taxon>
        <taxon>Fungi</taxon>
        <taxon>Dikarya</taxon>
        <taxon>Ascomycota</taxon>
        <taxon>Pezizomycotina</taxon>
        <taxon>Sordariomycetes</taxon>
        <taxon>Xylariomycetidae</taxon>
        <taxon>Xylariales</taxon>
        <taxon>Microdochiaceae</taxon>
        <taxon>Microdochium</taxon>
    </lineage>
</organism>
<dbReference type="GeneID" id="70178582"/>
<comment type="caution">
    <text evidence="1">The sequence shown here is derived from an EMBL/GenBank/DDBJ whole genome shotgun (WGS) entry which is preliminary data.</text>
</comment>
<evidence type="ECO:0000313" key="2">
    <source>
        <dbReference type="Proteomes" id="UP000756346"/>
    </source>
</evidence>
<dbReference type="Proteomes" id="UP000756346">
    <property type="component" value="Unassembled WGS sequence"/>
</dbReference>
<feature type="non-terminal residue" evidence="1">
    <location>
        <position position="60"/>
    </location>
</feature>
<accession>A0A9P8XYU1</accession>
<feature type="non-terminal residue" evidence="1">
    <location>
        <position position="1"/>
    </location>
</feature>
<sequence>HNSHPCTLTTKLRPAVDTAIPYESTILAQENAAMNAYMVCRAFSVNGGMLARHGIIQGLP</sequence>